<evidence type="ECO:0000259" key="1">
    <source>
        <dbReference type="PROSITE" id="PS50943"/>
    </source>
</evidence>
<organism evidence="2 3">
    <name type="scientific">Acinetobacter indicus</name>
    <dbReference type="NCBI Taxonomy" id="756892"/>
    <lineage>
        <taxon>Bacteria</taxon>
        <taxon>Pseudomonadati</taxon>
        <taxon>Pseudomonadota</taxon>
        <taxon>Gammaproteobacteria</taxon>
        <taxon>Moraxellales</taxon>
        <taxon>Moraxellaceae</taxon>
        <taxon>Acinetobacter</taxon>
    </lineage>
</organism>
<dbReference type="InterPro" id="IPR001387">
    <property type="entry name" value="Cro/C1-type_HTH"/>
</dbReference>
<dbReference type="PROSITE" id="PS50943">
    <property type="entry name" value="HTH_CROC1"/>
    <property type="match status" value="1"/>
</dbReference>
<dbReference type="CDD" id="cd00093">
    <property type="entry name" value="HTH_XRE"/>
    <property type="match status" value="1"/>
</dbReference>
<dbReference type="RefSeq" id="WP_163146625.1">
    <property type="nucleotide sequence ID" value="NZ_CP044458.1"/>
</dbReference>
<geneLocation type="plasmid" evidence="3">
    <name>pb18-3</name>
</geneLocation>
<dbReference type="Proteomes" id="UP000503440">
    <property type="component" value="Plasmid pB18-3"/>
</dbReference>
<feature type="domain" description="HTH cro/C1-type" evidence="1">
    <location>
        <begin position="6"/>
        <end position="58"/>
    </location>
</feature>
<proteinExistence type="predicted"/>
<dbReference type="SUPFAM" id="SSF47413">
    <property type="entry name" value="lambda repressor-like DNA-binding domains"/>
    <property type="match status" value="1"/>
</dbReference>
<gene>
    <name evidence="2" type="ORF">FSC09_17055</name>
</gene>
<evidence type="ECO:0000313" key="2">
    <source>
        <dbReference type="EMBL" id="QIC72066.1"/>
    </source>
</evidence>
<protein>
    <submittedName>
        <fullName evidence="2">DUF1870 family protein</fullName>
    </submittedName>
</protein>
<dbReference type="AlphaFoldDB" id="A0A6C0Y7F4"/>
<sequence length="154" mass="17933">MNHLQLKAQRQGLGLTVAEIAEIAKVTKRSFQYWEAGKVPVPYDVEMLMDLMVSQYNLVLDLLLSDVELATWRNTDPDNNPNKPMRISPTLPFFHSFELFSERTGVKNIVYWRIYQSVVSQLIITGKIVRLSDDTKIPESWGIWKWFKGNYDTH</sequence>
<reference evidence="2 3" key="1">
    <citation type="submission" date="2019-09" db="EMBL/GenBank/DDBJ databases">
        <title>Non-baumannii Acinetobacter spp. carrying blaNDM-1 isolated in China.</title>
        <authorList>
            <person name="Cui C."/>
            <person name="Chen C."/>
            <person name="Sun J."/>
            <person name="Liu Y."/>
        </authorList>
    </citation>
    <scope>NUCLEOTIDE SEQUENCE [LARGE SCALE GENOMIC DNA]</scope>
    <source>
        <strain evidence="2 3">B18</strain>
        <plasmid evidence="3">pb18-3</plasmid>
    </source>
</reference>
<dbReference type="InterPro" id="IPR015060">
    <property type="entry name" value="Aca2_YdiL-like"/>
</dbReference>
<dbReference type="Gene3D" id="1.10.3100.10">
    <property type="entry name" value="Putative cytoplasmic protein"/>
    <property type="match status" value="1"/>
</dbReference>
<name>A0A6C0Y7F4_9GAMM</name>
<dbReference type="GO" id="GO:0003677">
    <property type="term" value="F:DNA binding"/>
    <property type="evidence" value="ECO:0007669"/>
    <property type="project" value="InterPro"/>
</dbReference>
<accession>A0A6C0Y7F4</accession>
<dbReference type="InterPro" id="IPR010982">
    <property type="entry name" value="Lambda_DNA-bd_dom_sf"/>
</dbReference>
<evidence type="ECO:0000313" key="3">
    <source>
        <dbReference type="Proteomes" id="UP000503440"/>
    </source>
</evidence>
<keyword evidence="2" id="KW-0614">Plasmid</keyword>
<dbReference type="Pfam" id="PF08965">
    <property type="entry name" value="Aca2_YdiL"/>
    <property type="match status" value="1"/>
</dbReference>
<dbReference type="EMBL" id="CP044458">
    <property type="protein sequence ID" value="QIC72066.1"/>
    <property type="molecule type" value="Genomic_DNA"/>
</dbReference>
<dbReference type="InterPro" id="IPR027910">
    <property type="entry name" value="YdiL_sf"/>
</dbReference>